<evidence type="ECO:0000313" key="1">
    <source>
        <dbReference type="EMBL" id="AWV88331.1"/>
    </source>
</evidence>
<keyword evidence="2" id="KW-1185">Reference proteome</keyword>
<reference evidence="1 2" key="1">
    <citation type="submission" date="2018-06" db="EMBL/GenBank/DDBJ databases">
        <title>Lujinxingia sediminis gen. nov. sp. nov., a new facultative anaerobic member of the class Deltaproteobacteria, and proposal of Lujinxingaceae fam. nov.</title>
        <authorList>
            <person name="Guo L.-Y."/>
            <person name="Li C.-M."/>
            <person name="Wang S."/>
            <person name="Du Z.-J."/>
        </authorList>
    </citation>
    <scope>NUCLEOTIDE SEQUENCE [LARGE SCALE GENOMIC DNA]</scope>
    <source>
        <strain evidence="1 2">FA350</strain>
    </source>
</reference>
<dbReference type="Pfam" id="PF09990">
    <property type="entry name" value="DUF2231"/>
    <property type="match status" value="1"/>
</dbReference>
<dbReference type="RefSeq" id="WP_111331979.1">
    <property type="nucleotide sequence ID" value="NZ_CP030032.1"/>
</dbReference>
<dbReference type="EMBL" id="CP030032">
    <property type="protein sequence ID" value="AWV88331.1"/>
    <property type="molecule type" value="Genomic_DNA"/>
</dbReference>
<dbReference type="InterPro" id="IPR019251">
    <property type="entry name" value="DUF2231_TM"/>
</dbReference>
<name>A0A2Z4FH45_9DELT</name>
<dbReference type="OrthoDB" id="5298381at2"/>
<dbReference type="Proteomes" id="UP000249799">
    <property type="component" value="Chromosome"/>
</dbReference>
<accession>A0A2Z4FH45</accession>
<sequence length="170" mass="18027">MSVVPDMLRVEMFHPVVVHFPIVLLLCGTIARLIGEFVASDGVLGFLKPAGRAALLVGAALAWLAVFTGDLADGEVSRMLCDPRVKQSHEDLAYVVGYIFSAAILVDLGAAYFKAQGRLRVGLTVAVLLACIGGSGLMGYVGHLGGQLVYQQAAGVYHPTPECTEFTDTY</sequence>
<protein>
    <submittedName>
        <fullName evidence="1">Uncharacterized protein</fullName>
    </submittedName>
</protein>
<dbReference type="KEGG" id="bsed:DN745_02825"/>
<evidence type="ECO:0000313" key="2">
    <source>
        <dbReference type="Proteomes" id="UP000249799"/>
    </source>
</evidence>
<proteinExistence type="predicted"/>
<gene>
    <name evidence="1" type="ORF">DN745_02825</name>
</gene>
<organism evidence="1 2">
    <name type="scientific">Bradymonas sediminis</name>
    <dbReference type="NCBI Taxonomy" id="1548548"/>
    <lineage>
        <taxon>Bacteria</taxon>
        <taxon>Deltaproteobacteria</taxon>
        <taxon>Bradymonadales</taxon>
        <taxon>Bradymonadaceae</taxon>
        <taxon>Bradymonas</taxon>
    </lineage>
</organism>
<dbReference type="AlphaFoldDB" id="A0A2Z4FH45"/>